<dbReference type="Proteomes" id="UP001283361">
    <property type="component" value="Unassembled WGS sequence"/>
</dbReference>
<name>A0AAE1B6G3_9GAST</name>
<dbReference type="AlphaFoldDB" id="A0AAE1B6G3"/>
<dbReference type="EMBL" id="JAWDGP010000534">
    <property type="protein sequence ID" value="KAK3799836.1"/>
    <property type="molecule type" value="Genomic_DNA"/>
</dbReference>
<gene>
    <name evidence="1" type="ORF">RRG08_048559</name>
</gene>
<protein>
    <submittedName>
        <fullName evidence="1">Uncharacterized protein</fullName>
    </submittedName>
</protein>
<proteinExistence type="predicted"/>
<organism evidence="1 2">
    <name type="scientific">Elysia crispata</name>
    <name type="common">lettuce slug</name>
    <dbReference type="NCBI Taxonomy" id="231223"/>
    <lineage>
        <taxon>Eukaryota</taxon>
        <taxon>Metazoa</taxon>
        <taxon>Spiralia</taxon>
        <taxon>Lophotrochozoa</taxon>
        <taxon>Mollusca</taxon>
        <taxon>Gastropoda</taxon>
        <taxon>Heterobranchia</taxon>
        <taxon>Euthyneura</taxon>
        <taxon>Panpulmonata</taxon>
        <taxon>Sacoglossa</taxon>
        <taxon>Placobranchoidea</taxon>
        <taxon>Plakobranchidae</taxon>
        <taxon>Elysia</taxon>
    </lineage>
</organism>
<keyword evidence="2" id="KW-1185">Reference proteome</keyword>
<sequence>MSAVLGTSPTVQIWGSSTLQWVYLRPRLSGLRIVKSGSGSTLGLGFLDYVPLSQAVGLPNASAFWITYR</sequence>
<evidence type="ECO:0000313" key="1">
    <source>
        <dbReference type="EMBL" id="KAK3799836.1"/>
    </source>
</evidence>
<accession>A0AAE1B6G3</accession>
<evidence type="ECO:0000313" key="2">
    <source>
        <dbReference type="Proteomes" id="UP001283361"/>
    </source>
</evidence>
<comment type="caution">
    <text evidence="1">The sequence shown here is derived from an EMBL/GenBank/DDBJ whole genome shotgun (WGS) entry which is preliminary data.</text>
</comment>
<reference evidence="1" key="1">
    <citation type="journal article" date="2023" name="G3 (Bethesda)">
        <title>A reference genome for the long-term kleptoplast-retaining sea slug Elysia crispata morphotype clarki.</title>
        <authorList>
            <person name="Eastman K.E."/>
            <person name="Pendleton A.L."/>
            <person name="Shaikh M.A."/>
            <person name="Suttiyut T."/>
            <person name="Ogas R."/>
            <person name="Tomko P."/>
            <person name="Gavelis G."/>
            <person name="Widhalm J.R."/>
            <person name="Wisecaver J.H."/>
        </authorList>
    </citation>
    <scope>NUCLEOTIDE SEQUENCE</scope>
    <source>
        <strain evidence="1">ECLA1</strain>
    </source>
</reference>